<dbReference type="PROSITE" id="PS50885">
    <property type="entry name" value="HAMP"/>
    <property type="match status" value="1"/>
</dbReference>
<dbReference type="AlphaFoldDB" id="A0A411X3M4"/>
<accession>A0A411X3M4</accession>
<reference evidence="9" key="3">
    <citation type="submission" date="2022-12" db="EMBL/GenBank/DDBJ databases">
        <authorList>
            <person name="Sun Q."/>
            <person name="Kim S."/>
        </authorList>
    </citation>
    <scope>NUCLEOTIDE SEQUENCE</scope>
    <source>
        <strain evidence="9">KCTC 12343</strain>
    </source>
</reference>
<keyword evidence="5" id="KW-0812">Transmembrane</keyword>
<dbReference type="PROSITE" id="PS50111">
    <property type="entry name" value="CHEMOTAXIS_TRANSDUC_2"/>
    <property type="match status" value="1"/>
</dbReference>
<dbReference type="FunFam" id="1.10.287.950:FF:000001">
    <property type="entry name" value="Methyl-accepting chemotaxis sensory transducer"/>
    <property type="match status" value="1"/>
</dbReference>
<dbReference type="CDD" id="cd00130">
    <property type="entry name" value="PAS"/>
    <property type="match status" value="1"/>
</dbReference>
<dbReference type="InterPro" id="IPR004089">
    <property type="entry name" value="MCPsignal_dom"/>
</dbReference>
<dbReference type="EMBL" id="CP036401">
    <property type="protein sequence ID" value="QBI03611.1"/>
    <property type="molecule type" value="Genomic_DNA"/>
</dbReference>
<dbReference type="InterPro" id="IPR000014">
    <property type="entry name" value="PAS"/>
</dbReference>
<dbReference type="RefSeq" id="WP_131147709.1">
    <property type="nucleotide sequence ID" value="NZ_BMWV01000008.1"/>
</dbReference>
<dbReference type="SMART" id="SM00283">
    <property type="entry name" value="MA"/>
    <property type="match status" value="1"/>
</dbReference>
<dbReference type="GO" id="GO:0004888">
    <property type="term" value="F:transmembrane signaling receptor activity"/>
    <property type="evidence" value="ECO:0007669"/>
    <property type="project" value="InterPro"/>
</dbReference>
<dbReference type="InterPro" id="IPR013655">
    <property type="entry name" value="PAS_fold_3"/>
</dbReference>
<reference evidence="10 11" key="2">
    <citation type="submission" date="2019-02" db="EMBL/GenBank/DDBJ databases">
        <title>Draft Genome Sequences of Six Type Strains of the Genus Massilia.</title>
        <authorList>
            <person name="Miess H."/>
            <person name="Frediansyhah A."/>
            <person name="Gross H."/>
        </authorList>
    </citation>
    <scope>NUCLEOTIDE SEQUENCE [LARGE SCALE GENOMIC DNA]</scope>
    <source>
        <strain evidence="10 11">DSM 17472</strain>
    </source>
</reference>
<dbReference type="InterPro" id="IPR035965">
    <property type="entry name" value="PAS-like_dom_sf"/>
</dbReference>
<dbReference type="NCBIfam" id="TIGR00229">
    <property type="entry name" value="sensory_box"/>
    <property type="match status" value="1"/>
</dbReference>
<organism evidence="9 12">
    <name type="scientific">Pseudoduganella albidiflava</name>
    <dbReference type="NCBI Taxonomy" id="321983"/>
    <lineage>
        <taxon>Bacteria</taxon>
        <taxon>Pseudomonadati</taxon>
        <taxon>Pseudomonadota</taxon>
        <taxon>Betaproteobacteria</taxon>
        <taxon>Burkholderiales</taxon>
        <taxon>Oxalobacteraceae</taxon>
        <taxon>Telluria group</taxon>
        <taxon>Pseudoduganella</taxon>
    </lineage>
</organism>
<evidence type="ECO:0000256" key="5">
    <source>
        <dbReference type="SAM" id="Phobius"/>
    </source>
</evidence>
<name>A0A411X3M4_9BURK</name>
<evidence type="ECO:0000259" key="8">
    <source>
        <dbReference type="PROSITE" id="PS50885"/>
    </source>
</evidence>
<dbReference type="Proteomes" id="UP000628442">
    <property type="component" value="Unassembled WGS sequence"/>
</dbReference>
<feature type="domain" description="Methyl-accepting transducer" evidence="6">
    <location>
        <begin position="275"/>
        <end position="504"/>
    </location>
</feature>
<dbReference type="PANTHER" id="PTHR43531">
    <property type="entry name" value="PROTEIN ICFG"/>
    <property type="match status" value="1"/>
</dbReference>
<evidence type="ECO:0000259" key="6">
    <source>
        <dbReference type="PROSITE" id="PS50111"/>
    </source>
</evidence>
<dbReference type="InterPro" id="IPR003660">
    <property type="entry name" value="HAMP_dom"/>
</dbReference>
<feature type="transmembrane region" description="Helical" evidence="5">
    <location>
        <begin position="169"/>
        <end position="189"/>
    </location>
</feature>
<dbReference type="Pfam" id="PF08447">
    <property type="entry name" value="PAS_3"/>
    <property type="match status" value="1"/>
</dbReference>
<keyword evidence="5" id="KW-0472">Membrane</keyword>
<keyword evidence="4" id="KW-0807">Transducer</keyword>
<keyword evidence="11" id="KW-1185">Reference proteome</keyword>
<dbReference type="GO" id="GO:0005886">
    <property type="term" value="C:plasma membrane"/>
    <property type="evidence" value="ECO:0007669"/>
    <property type="project" value="TreeGrafter"/>
</dbReference>
<evidence type="ECO:0000313" key="10">
    <source>
        <dbReference type="EMBL" id="QBI03611.1"/>
    </source>
</evidence>
<evidence type="ECO:0000313" key="9">
    <source>
        <dbReference type="EMBL" id="GGY51411.1"/>
    </source>
</evidence>
<evidence type="ECO:0000256" key="4">
    <source>
        <dbReference type="PROSITE-ProRule" id="PRU00284"/>
    </source>
</evidence>
<evidence type="ECO:0000256" key="2">
    <source>
        <dbReference type="ARBA" id="ARBA00022481"/>
    </source>
</evidence>
<comment type="subcellular location">
    <subcellularLocation>
        <location evidence="1">Membrane</location>
    </subcellularLocation>
</comment>
<dbReference type="InterPro" id="IPR004090">
    <property type="entry name" value="Chemotax_Me-accpt_rcpt"/>
</dbReference>
<dbReference type="EMBL" id="BMWV01000008">
    <property type="protein sequence ID" value="GGY51411.1"/>
    <property type="molecule type" value="Genomic_DNA"/>
</dbReference>
<feature type="domain" description="PAS" evidence="7">
    <location>
        <begin position="13"/>
        <end position="76"/>
    </location>
</feature>
<dbReference type="SUPFAM" id="SSF55785">
    <property type="entry name" value="PYP-like sensor domain (PAS domain)"/>
    <property type="match status" value="1"/>
</dbReference>
<dbReference type="GO" id="GO:0006935">
    <property type="term" value="P:chemotaxis"/>
    <property type="evidence" value="ECO:0007669"/>
    <property type="project" value="InterPro"/>
</dbReference>
<dbReference type="PRINTS" id="PR00260">
    <property type="entry name" value="CHEMTRNSDUCR"/>
</dbReference>
<evidence type="ECO:0000256" key="1">
    <source>
        <dbReference type="ARBA" id="ARBA00004370"/>
    </source>
</evidence>
<dbReference type="Pfam" id="PF00672">
    <property type="entry name" value="HAMP"/>
    <property type="match status" value="1"/>
</dbReference>
<dbReference type="Gene3D" id="1.10.287.950">
    <property type="entry name" value="Methyl-accepting chemotaxis protein"/>
    <property type="match status" value="1"/>
</dbReference>
<dbReference type="OrthoDB" id="9806477at2"/>
<feature type="domain" description="HAMP" evidence="8">
    <location>
        <begin position="218"/>
        <end position="270"/>
    </location>
</feature>
<dbReference type="PROSITE" id="PS50112">
    <property type="entry name" value="PAS"/>
    <property type="match status" value="1"/>
</dbReference>
<dbReference type="Pfam" id="PF00015">
    <property type="entry name" value="MCPsignal"/>
    <property type="match status" value="1"/>
</dbReference>
<dbReference type="GO" id="GO:0007165">
    <property type="term" value="P:signal transduction"/>
    <property type="evidence" value="ECO:0007669"/>
    <property type="project" value="UniProtKB-KW"/>
</dbReference>
<gene>
    <name evidence="9" type="primary">aer</name>
    <name evidence="10" type="ORF">EYF70_24360</name>
    <name evidence="9" type="ORF">GCM10007387_37260</name>
</gene>
<dbReference type="SUPFAM" id="SSF58104">
    <property type="entry name" value="Methyl-accepting chemotaxis protein (MCP) signaling domain"/>
    <property type="match status" value="1"/>
</dbReference>
<evidence type="ECO:0000259" key="7">
    <source>
        <dbReference type="PROSITE" id="PS50112"/>
    </source>
</evidence>
<keyword evidence="9" id="KW-0675">Receptor</keyword>
<keyword evidence="2" id="KW-0488">Methylation</keyword>
<evidence type="ECO:0000313" key="12">
    <source>
        <dbReference type="Proteomes" id="UP000628442"/>
    </source>
</evidence>
<feature type="transmembrane region" description="Helical" evidence="5">
    <location>
        <begin position="201"/>
        <end position="224"/>
    </location>
</feature>
<dbReference type="SMART" id="SM00304">
    <property type="entry name" value="HAMP"/>
    <property type="match status" value="1"/>
</dbReference>
<keyword evidence="5" id="KW-1133">Transmembrane helix</keyword>
<comment type="similarity">
    <text evidence="3">Belongs to the methyl-accepting chemotaxis (MCP) protein family.</text>
</comment>
<dbReference type="InterPro" id="IPR051310">
    <property type="entry name" value="MCP_chemotaxis"/>
</dbReference>
<sequence length="536" mass="56138">MRTNLPVTGHEVLLEEGKTIVSTTDLQGNITYANPYFISISGFTEAELIGAPQNILRHPDMPAEAFADMWRAIRRGYPWTGMVKNRCKSGDFYWVLANVTPVIENGKPVGYMSVRTRPSRDMVAEASKAYAAFKDGKAQGLRISRGKVVADGLLQRLGARLRLSLPARLAMAGVLPAVVLAACAASLFGSDSTGGNVLATIAALAAVASLYLGWTLHGAIAAPLRTATRLAQQMAGGDLTASFDAARDDEAGELLAALRQMSINLRSIIGDVRSNFEQIEQATSEIATGNMDLSGRTESQASSLQETAASMEQLNSTVRQSATNVADADRLAERASEMAGQGGDVVSQVVATMEGISASSHRVLDIIGIIDGIAFQTNILALNAAVEAARAGEQGRGFAVVASEVRALAQRSAAAAKEIKTLIDQSIDKVDAGTQLTGSAGTIMAEVIASVAQVKQVMNEISNTATEQSLGIGQVNEAVASIDDITQQNAALVEQAAAAAGELVEQTRCVAQAIAVFKVQAGGAAGTRRNLQRLPS</sequence>
<evidence type="ECO:0000256" key="3">
    <source>
        <dbReference type="ARBA" id="ARBA00029447"/>
    </source>
</evidence>
<dbReference type="CDD" id="cd06225">
    <property type="entry name" value="HAMP"/>
    <property type="match status" value="1"/>
</dbReference>
<evidence type="ECO:0000313" key="11">
    <source>
        <dbReference type="Proteomes" id="UP000292307"/>
    </source>
</evidence>
<dbReference type="Proteomes" id="UP000292307">
    <property type="component" value="Chromosome"/>
</dbReference>
<protein>
    <submittedName>
        <fullName evidence="9">Aerotaxis receptor</fullName>
    </submittedName>
    <submittedName>
        <fullName evidence="10">PAS domain S-box protein</fullName>
    </submittedName>
</protein>
<dbReference type="Gene3D" id="3.30.450.20">
    <property type="entry name" value="PAS domain"/>
    <property type="match status" value="1"/>
</dbReference>
<dbReference type="PANTHER" id="PTHR43531:SF14">
    <property type="entry name" value="METHYL-ACCEPTING CHEMOTAXIS PROTEIN I-RELATED"/>
    <property type="match status" value="1"/>
</dbReference>
<dbReference type="SMART" id="SM00091">
    <property type="entry name" value="PAS"/>
    <property type="match status" value="1"/>
</dbReference>
<reference evidence="9" key="1">
    <citation type="journal article" date="2014" name="Int. J. Syst. Evol. Microbiol.">
        <title>Complete genome sequence of Corynebacterium casei LMG S-19264T (=DSM 44701T), isolated from a smear-ripened cheese.</title>
        <authorList>
            <consortium name="US DOE Joint Genome Institute (JGI-PGF)"/>
            <person name="Walter F."/>
            <person name="Albersmeier A."/>
            <person name="Kalinowski J."/>
            <person name="Ruckert C."/>
        </authorList>
    </citation>
    <scope>NUCLEOTIDE SEQUENCE</scope>
    <source>
        <strain evidence="9">KCTC 12343</strain>
    </source>
</reference>
<proteinExistence type="inferred from homology"/>